<evidence type="ECO:0000313" key="1">
    <source>
        <dbReference type="EMBL" id="ARQ95127.1"/>
    </source>
</evidence>
<protein>
    <submittedName>
        <fullName evidence="1">Uncharacterized protein</fullName>
    </submittedName>
</protein>
<accession>A0A1X9SGJ9</accession>
<name>A0A1X9SGJ9_9CAUD</name>
<reference evidence="2" key="1">
    <citation type="submission" date="2017-04" db="EMBL/GenBank/DDBJ databases">
        <authorList>
            <person name="Abille Z."/>
            <person name="Afsharjavan R."/>
            <person name="Alms C.E."/>
            <person name="Anil A."/>
            <person name="Azuma E.A."/>
            <person name="Boateng D."/>
            <person name="Bowden K.V."/>
            <person name="Bui Q."/>
            <person name="Callaghan K.D."/>
            <person name="Canova P.N."/>
            <person name="Carter A.-G.V."/>
            <person name="Carty B."/>
            <person name="Choudhary A."/>
            <person name="Chugh K."/>
            <person name="Clark C.B."/>
            <person name="Clark J."/>
            <person name="Cortez R."/>
            <person name="Dalwadi R.M."/>
            <person name="Daou G."/>
            <person name="Das M."/>
            <person name="Dasari S."/>
            <person name="Davis E.H."/>
            <person name="Defreitas N."/>
            <person name="Demirji J."/>
            <person name="Endres C."/>
            <person name="Fakhar S."/>
            <person name="Feeley N."/>
            <person name="Flores D.C."/>
            <person name="Fowler A.R."/>
            <person name="George T."/>
            <person name="Greis H.L."/>
            <person name="Groleau D.L."/>
            <person name="Gulati J.K."/>
            <person name="Guzman W."/>
            <person name="Hallworth A.N."/>
            <person name="Hariri A."/>
            <person name="Haya V.N."/>
            <person name="Hoffman A.K."/>
            <person name="Horne B."/>
            <person name="Howard T."/>
            <person name="Iglesia A.J."/>
            <person name="Ijezie O.D."/>
            <person name="Incognito N.A."/>
            <person name="Inen J.A."/>
            <person name="Jaiswal A."/>
            <person name="Jezek R.A."/>
            <person name="Kawa A.C."/>
            <person name="Khan F."/>
            <person name="Khin A.C."/>
            <person name="Knapo J."/>
            <person name="Kong A.S."/>
            <person name="Le B.Q."/>
            <person name="Le Q.M."/>
            <person name="Le T.-H.M."/>
            <person name="Lee M."/>
            <person name="Lockwood J.L."/>
            <person name="Loto-Rojas G.S."/>
            <person name="Mantzavinos A."/>
            <person name="Martinez D.R."/>
            <person name="Meadows A.R."/>
            <person name="Mehr S."/>
            <person name="Mellon M.N."/>
            <person name="Memon S."/>
            <person name="Miller B."/>
            <person name="Min S."/>
            <person name="Mitchell L.M."/>
            <person name="Mohamed I.R."/>
            <person name="Mohammed F.O."/>
            <person name="More S."/>
            <person name="Muntaha S."/>
            <person name="Nadeem I."/>
            <person name="Ndjeumen-Njinguet A.S."/>
            <person name="Ng P."/>
            <person name="Ngu V.E."/>
            <person name="Nguyen B.N."/>
            <person name="OHern C.T."/>
            <person name="Oboh U.S."/>
            <person name="Pagano C.W."/>
            <person name="Panakal P.R."/>
            <person name="Park D.A."/>
            <person name="Parsana D."/>
            <person name="Patel P."/>
            <person name="Patel V.S."/>
            <person name="Patwardhan V.M."/>
            <person name="Pawar S.D."/>
            <person name="Payne V.R."/>
            <person name="Petricel I.M."/>
            <person name="Phillips C."/>
            <person name="Puglisi K.M."/>
            <person name="Ramaprasad G."/>
            <person name="Raza A.S."/>
            <person name="Rivera-Oven A.G."/>
            <person name="Robins E."/>
            <person name="Roeun D.C."/>
            <person name="Rostovtseva N."/>
            <person name="Sadat M."/>
            <person name="Seas A."/>
            <person name="So E.J."/>
            <person name="Sogbesan C."/>
            <person name="Strumsky L.A."/>
            <person name="Sun J.L."/>
            <person name="Sutherland H.J."/>
            <person name="Tchakounte I."/>
            <person name="Tewell J.R."/>
            <person name="Thapa D.J."/>
            <person name="Tkach Y."/>
            <person name="Tran C.D."/>
            <person name="Tran V."/>
            <person name="Vithayathil T."/>
            <person name="Vivekanandan A."/>
            <person name="Wang S.R."/>
            <person name="White E."/>
            <person name="Yang A.L."/>
            <person name="Ye D.T."/>
            <person name="Yirenkyi M."/>
            <person name="Zarb J.S."/>
            <person name="Zhang S."/>
            <person name="Zhou M.T."/>
            <person name="Cao A."/>
            <person name="Nguyen K.M."/>
            <person name="Patel K."/>
            <person name="Patel P."/>
            <person name="Pennington E."/>
            <person name="Sendze O."/>
            <person name="Zahangir S."/>
            <person name="Correa-Mendez M."/>
            <person name="Fabian M.F."/>
            <person name="Liu S."/>
            <person name="Jethmalani Y."/>
            <person name="Nunn R."/>
            <person name="Prakash A."/>
            <person name="Louise T."/>
            <person name="Russell D.A."/>
            <person name="Hatfull G.F."/>
            <person name="Erill I."/>
            <person name="Caruso S.M."/>
        </authorList>
    </citation>
    <scope>NUCLEOTIDE SEQUENCE [LARGE SCALE GENOMIC DNA]</scope>
</reference>
<gene>
    <name evidence="1" type="ORF">FLAPJACK_202</name>
</gene>
<dbReference type="EMBL" id="KY888882">
    <property type="protein sequence ID" value="ARQ95127.1"/>
    <property type="molecule type" value="Genomic_DNA"/>
</dbReference>
<dbReference type="Proteomes" id="UP000222741">
    <property type="component" value="Segment"/>
</dbReference>
<evidence type="ECO:0000313" key="2">
    <source>
        <dbReference type="Proteomes" id="UP000222741"/>
    </source>
</evidence>
<sequence>MGGTDAGAYSGNSGWGICTCLDNEVNDYCFWHGKMKEIYVDGQYKKVDMNSAEYQLWKRQTEENAKKYEGTDIYDW</sequence>
<organism evidence="1 2">
    <name type="scientific">Bacillus phage Flapjack</name>
    <dbReference type="NCBI Taxonomy" id="1983465"/>
    <lineage>
        <taxon>Viruses</taxon>
        <taxon>Duplodnaviria</taxon>
        <taxon>Heunggongvirae</taxon>
        <taxon>Uroviricota</taxon>
        <taxon>Caudoviricetes</taxon>
        <taxon>Herelleviridae</taxon>
        <taxon>Bastillevirinae</taxon>
        <taxon>Bequatrovirus</taxon>
        <taxon>Bequatrovirus spock</taxon>
    </lineage>
</organism>
<proteinExistence type="predicted"/>